<evidence type="ECO:0000256" key="2">
    <source>
        <dbReference type="ARBA" id="ARBA00004477"/>
    </source>
</evidence>
<dbReference type="GO" id="GO:0008250">
    <property type="term" value="C:oligosaccharyltransferase complex"/>
    <property type="evidence" value="ECO:0007669"/>
    <property type="project" value="TreeGrafter"/>
</dbReference>
<keyword evidence="7 9" id="KW-1133">Transmembrane helix</keyword>
<dbReference type="Pfam" id="PF04756">
    <property type="entry name" value="OST3_OST6"/>
    <property type="match status" value="1"/>
</dbReference>
<evidence type="ECO:0000256" key="8">
    <source>
        <dbReference type="ARBA" id="ARBA00023136"/>
    </source>
</evidence>
<dbReference type="SUPFAM" id="SSF52833">
    <property type="entry name" value="Thioredoxin-like"/>
    <property type="match status" value="1"/>
</dbReference>
<comment type="function">
    <text evidence="1">Subunit of the oligosaccharyl transferase (OST) complex that catalyzes the initial transfer of a defined glycan (Glc(3)Man(9)GlcNAc(2) in eukaryotes) from the lipid carrier dolichol-pyrophosphate to an asparagine residue within an Asn-X-Ser/Thr consensus motif in nascent polypeptide chains, the first step in protein N-glycosylation. N-glycosylation occurs cotranslationally and the complex associates with the Sec61 complex at the channel-forming translocon complex that mediates protein translocation across the endoplasmic reticulum (ER). All subunits are required for a maximal enzyme activity.</text>
</comment>
<evidence type="ECO:0000256" key="10">
    <source>
        <dbReference type="SAM" id="SignalP"/>
    </source>
</evidence>
<dbReference type="InterPro" id="IPR021149">
    <property type="entry name" value="OligosaccharylTrfase_OST3/OST6"/>
</dbReference>
<keyword evidence="4 9" id="KW-0812">Transmembrane</keyword>
<evidence type="ECO:0000256" key="3">
    <source>
        <dbReference type="ARBA" id="ARBA00009561"/>
    </source>
</evidence>
<feature type="transmembrane region" description="Helical" evidence="9">
    <location>
        <begin position="299"/>
        <end position="320"/>
    </location>
</feature>
<dbReference type="Gene3D" id="3.40.30.10">
    <property type="entry name" value="Glutaredoxin"/>
    <property type="match status" value="1"/>
</dbReference>
<dbReference type="AlphaFoldDB" id="A0AAD7QW58"/>
<keyword evidence="8 9" id="KW-0472">Membrane</keyword>
<feature type="transmembrane region" description="Helical" evidence="9">
    <location>
        <begin position="188"/>
        <end position="206"/>
    </location>
</feature>
<feature type="signal peptide" evidence="10">
    <location>
        <begin position="1"/>
        <end position="22"/>
    </location>
</feature>
<dbReference type="Proteomes" id="UP001217417">
    <property type="component" value="Unassembled WGS sequence"/>
</dbReference>
<gene>
    <name evidence="11" type="ORF">POJ06DRAFT_205768</name>
</gene>
<feature type="transmembrane region" description="Helical" evidence="9">
    <location>
        <begin position="218"/>
        <end position="236"/>
    </location>
</feature>
<protein>
    <submittedName>
        <fullName evidence="11">Uncharacterized protein</fullName>
    </submittedName>
</protein>
<dbReference type="EMBL" id="JARPMG010000002">
    <property type="protein sequence ID" value="KAJ8102539.1"/>
    <property type="molecule type" value="Genomic_DNA"/>
</dbReference>
<comment type="similarity">
    <text evidence="3">Belongs to the OST3/OST6 family.</text>
</comment>
<evidence type="ECO:0000256" key="5">
    <source>
        <dbReference type="ARBA" id="ARBA00022729"/>
    </source>
</evidence>
<organism evidence="11 12">
    <name type="scientific">Lipomyces tetrasporus</name>
    <dbReference type="NCBI Taxonomy" id="54092"/>
    <lineage>
        <taxon>Eukaryota</taxon>
        <taxon>Fungi</taxon>
        <taxon>Dikarya</taxon>
        <taxon>Ascomycota</taxon>
        <taxon>Saccharomycotina</taxon>
        <taxon>Lipomycetes</taxon>
        <taxon>Lipomycetales</taxon>
        <taxon>Lipomycetaceae</taxon>
        <taxon>Lipomyces</taxon>
    </lineage>
</organism>
<evidence type="ECO:0000256" key="4">
    <source>
        <dbReference type="ARBA" id="ARBA00022692"/>
    </source>
</evidence>
<dbReference type="PANTHER" id="PTHR12692:SF0">
    <property type="entry name" value="GH11935P"/>
    <property type="match status" value="1"/>
</dbReference>
<comment type="caution">
    <text evidence="11">The sequence shown here is derived from an EMBL/GenBank/DDBJ whole genome shotgun (WGS) entry which is preliminary data.</text>
</comment>
<keyword evidence="5 10" id="KW-0732">Signal</keyword>
<dbReference type="GO" id="GO:0018279">
    <property type="term" value="P:protein N-linked glycosylation via asparagine"/>
    <property type="evidence" value="ECO:0007669"/>
    <property type="project" value="TreeGrafter"/>
</dbReference>
<accession>A0AAD7QW58</accession>
<evidence type="ECO:0000313" key="12">
    <source>
        <dbReference type="Proteomes" id="UP001217417"/>
    </source>
</evidence>
<feature type="transmembrane region" description="Helical" evidence="9">
    <location>
        <begin position="270"/>
        <end position="287"/>
    </location>
</feature>
<keyword evidence="12" id="KW-1185">Reference proteome</keyword>
<evidence type="ECO:0000313" key="11">
    <source>
        <dbReference type="EMBL" id="KAJ8102539.1"/>
    </source>
</evidence>
<evidence type="ECO:0000256" key="7">
    <source>
        <dbReference type="ARBA" id="ARBA00022989"/>
    </source>
</evidence>
<dbReference type="RefSeq" id="XP_056045989.1">
    <property type="nucleotide sequence ID" value="XM_056185365.1"/>
</dbReference>
<keyword evidence="6" id="KW-0256">Endoplasmic reticulum</keyword>
<evidence type="ECO:0000256" key="6">
    <source>
        <dbReference type="ARBA" id="ARBA00022824"/>
    </source>
</evidence>
<dbReference type="InterPro" id="IPR036249">
    <property type="entry name" value="Thioredoxin-like_sf"/>
</dbReference>
<sequence>MRSTLRVFFFALLTTIVGVAAAAKNEEVYDAQYMHKLLKGSSLRPGVIRLTDQNFDTVISAPRDYGLVVLLTAEAPQMGCHLCREFAPDYNLVAHSWHYEHPKGGDGLYFGVLDFKDGQKTFQKLQLKTAPNLWVYAPTVGENAGPVQPFNYEIVGVPDVAGSVIRFIESHVPGVHITIHRQRDYSKLAVPVLLALAGLGSIKYIYPFIRPVIESRAIWAGLSLVLILMFTSGHMFNNIRHTPYVAGNRNGGVQYIAPGFSSQYGFETQAIAVLYAFLAFGAISLATKTPRISNRTKQTMAIGTWCTMMLCLFSLLLFIFRLKNRGYPFSLPPMSK</sequence>
<evidence type="ECO:0000256" key="9">
    <source>
        <dbReference type="SAM" id="Phobius"/>
    </source>
</evidence>
<name>A0AAD7QW58_9ASCO</name>
<comment type="subcellular location">
    <subcellularLocation>
        <location evidence="2">Endoplasmic reticulum membrane</location>
        <topology evidence="2">Multi-pass membrane protein</topology>
    </subcellularLocation>
</comment>
<dbReference type="GeneID" id="80880531"/>
<evidence type="ECO:0000256" key="1">
    <source>
        <dbReference type="ARBA" id="ARBA00002791"/>
    </source>
</evidence>
<proteinExistence type="inferred from homology"/>
<dbReference type="PANTHER" id="PTHR12692">
    <property type="entry name" value="DOLICHYL-DIPHOSPHOOLIGOSACCHARIDE--PROTEIN GLYCOSYLTRANSFERASE-RELATED"/>
    <property type="match status" value="1"/>
</dbReference>
<feature type="chain" id="PRO_5042277576" evidence="10">
    <location>
        <begin position="23"/>
        <end position="336"/>
    </location>
</feature>
<reference evidence="11" key="1">
    <citation type="submission" date="2023-03" db="EMBL/GenBank/DDBJ databases">
        <title>Near-Complete genome sequence of Lipomyces tetrasporous NRRL Y-64009, an oleaginous yeast capable of growing on lignocellulosic hydrolysates.</title>
        <authorList>
            <consortium name="Lawrence Berkeley National Laboratory"/>
            <person name="Jagtap S.S."/>
            <person name="Liu J.-J."/>
            <person name="Walukiewicz H.E."/>
            <person name="Pangilinan J."/>
            <person name="Lipzen A."/>
            <person name="Ahrendt S."/>
            <person name="Koriabine M."/>
            <person name="Cobaugh K."/>
            <person name="Salamov A."/>
            <person name="Yoshinaga Y."/>
            <person name="Ng V."/>
            <person name="Daum C."/>
            <person name="Grigoriev I.V."/>
            <person name="Slininger P.J."/>
            <person name="Dien B.S."/>
            <person name="Jin Y.-S."/>
            <person name="Rao C.V."/>
        </authorList>
    </citation>
    <scope>NUCLEOTIDE SEQUENCE</scope>
    <source>
        <strain evidence="11">NRRL Y-64009</strain>
    </source>
</reference>